<gene>
    <name evidence="1" type="ORF">AFUS01_LOCUS8028</name>
</gene>
<evidence type="ECO:0000313" key="2">
    <source>
        <dbReference type="Proteomes" id="UP000708208"/>
    </source>
</evidence>
<reference evidence="1" key="1">
    <citation type="submission" date="2021-06" db="EMBL/GenBank/DDBJ databases">
        <authorList>
            <person name="Hodson N. C."/>
            <person name="Mongue J. A."/>
            <person name="Jaron S. K."/>
        </authorList>
    </citation>
    <scope>NUCLEOTIDE SEQUENCE</scope>
</reference>
<organism evidence="1 2">
    <name type="scientific">Allacma fusca</name>
    <dbReference type="NCBI Taxonomy" id="39272"/>
    <lineage>
        <taxon>Eukaryota</taxon>
        <taxon>Metazoa</taxon>
        <taxon>Ecdysozoa</taxon>
        <taxon>Arthropoda</taxon>
        <taxon>Hexapoda</taxon>
        <taxon>Collembola</taxon>
        <taxon>Symphypleona</taxon>
        <taxon>Sminthuridae</taxon>
        <taxon>Allacma</taxon>
    </lineage>
</organism>
<proteinExistence type="predicted"/>
<protein>
    <submittedName>
        <fullName evidence="1">Uncharacterized protein</fullName>
    </submittedName>
</protein>
<accession>A0A8J2NR86</accession>
<sequence length="23" mass="2762">MKWKKTHGPIIGIWFGMYRTVVI</sequence>
<dbReference type="EMBL" id="CAJVCH010054975">
    <property type="protein sequence ID" value="CAG7718653.1"/>
    <property type="molecule type" value="Genomic_DNA"/>
</dbReference>
<keyword evidence="2" id="KW-1185">Reference proteome</keyword>
<dbReference type="Proteomes" id="UP000708208">
    <property type="component" value="Unassembled WGS sequence"/>
</dbReference>
<feature type="non-terminal residue" evidence="1">
    <location>
        <position position="1"/>
    </location>
</feature>
<dbReference type="AlphaFoldDB" id="A0A8J2NR86"/>
<comment type="caution">
    <text evidence="1">The sequence shown here is derived from an EMBL/GenBank/DDBJ whole genome shotgun (WGS) entry which is preliminary data.</text>
</comment>
<name>A0A8J2NR86_9HEXA</name>
<evidence type="ECO:0000313" key="1">
    <source>
        <dbReference type="EMBL" id="CAG7718653.1"/>
    </source>
</evidence>